<dbReference type="InterPro" id="IPR017896">
    <property type="entry name" value="4Fe4S_Fe-S-bd"/>
</dbReference>
<protein>
    <recommendedName>
        <fullName evidence="3 12">Ferredoxin</fullName>
    </recommendedName>
</protein>
<evidence type="ECO:0000256" key="13">
    <source>
        <dbReference type="SAM" id="MobiDB-lite"/>
    </source>
</evidence>
<keyword evidence="11 12" id="KW-0003">3Fe-4S</keyword>
<evidence type="ECO:0000256" key="5">
    <source>
        <dbReference type="ARBA" id="ARBA00022485"/>
    </source>
</evidence>
<feature type="domain" description="4Fe-4S ferredoxin-type" evidence="14">
    <location>
        <begin position="31"/>
        <end position="60"/>
    </location>
</feature>
<keyword evidence="8 12" id="KW-0249">Electron transport</keyword>
<dbReference type="InterPro" id="IPR054830">
    <property type="entry name" value="FdxA_Actino"/>
</dbReference>
<evidence type="ECO:0000256" key="6">
    <source>
        <dbReference type="ARBA" id="ARBA00022723"/>
    </source>
</evidence>
<evidence type="ECO:0000256" key="11">
    <source>
        <dbReference type="ARBA" id="ARBA00023291"/>
    </source>
</evidence>
<dbReference type="RefSeq" id="WP_073358065.1">
    <property type="nucleotide sequence ID" value="NZ_FNTL01000002.1"/>
</dbReference>
<gene>
    <name evidence="15" type="ORF">SAMN04490220_0592</name>
</gene>
<evidence type="ECO:0000313" key="16">
    <source>
        <dbReference type="Proteomes" id="UP000183407"/>
    </source>
</evidence>
<dbReference type="InterPro" id="IPR017900">
    <property type="entry name" value="4Fe4S_Fe_S_CS"/>
</dbReference>
<evidence type="ECO:0000256" key="8">
    <source>
        <dbReference type="ARBA" id="ARBA00022982"/>
    </source>
</evidence>
<dbReference type="PROSITE" id="PS51379">
    <property type="entry name" value="4FE4S_FER_2"/>
    <property type="match status" value="1"/>
</dbReference>
<dbReference type="SUPFAM" id="SSF54862">
    <property type="entry name" value="4Fe-4S ferredoxins"/>
    <property type="match status" value="1"/>
</dbReference>
<evidence type="ECO:0000256" key="12">
    <source>
        <dbReference type="RuleBase" id="RU365098"/>
    </source>
</evidence>
<evidence type="ECO:0000256" key="7">
    <source>
        <dbReference type="ARBA" id="ARBA00022737"/>
    </source>
</evidence>
<dbReference type="PRINTS" id="PR00354">
    <property type="entry name" value="7FE8SFRDOXIN"/>
</dbReference>
<sequence>MPYVVTAGCVDIMDKSCVLECPVDCIYEGDRMMYIQPDECIDCGACELVCPQDAVLYAEDGPETSLFLAATDQVFSAVGSPRSAKKHGPLGFDPPSIRELEPKEK</sequence>
<evidence type="ECO:0000256" key="1">
    <source>
        <dbReference type="ARBA" id="ARBA00001966"/>
    </source>
</evidence>
<dbReference type="PROSITE" id="PS00198">
    <property type="entry name" value="4FE4S_FER_1"/>
    <property type="match status" value="1"/>
</dbReference>
<dbReference type="OrthoDB" id="9803397at2"/>
<evidence type="ECO:0000256" key="9">
    <source>
        <dbReference type="ARBA" id="ARBA00023004"/>
    </source>
</evidence>
<comment type="cofactor">
    <cofactor evidence="12">
        <name>[3Fe-4S] cluster</name>
        <dbReference type="ChEBI" id="CHEBI:21137"/>
    </cofactor>
    <text evidence="12">Binds 1 [3Fe-4S] cluster.</text>
</comment>
<dbReference type="PANTHER" id="PTHR42859">
    <property type="entry name" value="OXIDOREDUCTASE"/>
    <property type="match status" value="1"/>
</dbReference>
<dbReference type="InterPro" id="IPR050294">
    <property type="entry name" value="RnfB_subfamily"/>
</dbReference>
<evidence type="ECO:0000256" key="2">
    <source>
        <dbReference type="ARBA" id="ARBA00003532"/>
    </source>
</evidence>
<keyword evidence="6 12" id="KW-0479">Metal-binding</keyword>
<feature type="region of interest" description="Disordered" evidence="13">
    <location>
        <begin position="79"/>
        <end position="105"/>
    </location>
</feature>
<evidence type="ECO:0000256" key="4">
    <source>
        <dbReference type="ARBA" id="ARBA00022448"/>
    </source>
</evidence>
<name>A0A1H4IXM4_RHOJO</name>
<evidence type="ECO:0000256" key="3">
    <source>
        <dbReference type="ARBA" id="ARBA00013529"/>
    </source>
</evidence>
<reference evidence="16" key="1">
    <citation type="submission" date="2016-10" db="EMBL/GenBank/DDBJ databases">
        <authorList>
            <person name="Varghese N."/>
        </authorList>
    </citation>
    <scope>NUCLEOTIDE SEQUENCE [LARGE SCALE GENOMIC DNA]</scope>
    <source>
        <strain evidence="16">DSM 44719</strain>
    </source>
</reference>
<comment type="cofactor">
    <cofactor evidence="1 12">
        <name>[4Fe-4S] cluster</name>
        <dbReference type="ChEBI" id="CHEBI:49883"/>
    </cofactor>
</comment>
<dbReference type="AlphaFoldDB" id="A0A1H4IXM4"/>
<proteinExistence type="predicted"/>
<keyword evidence="5 12" id="KW-0004">4Fe-4S</keyword>
<evidence type="ECO:0000259" key="14">
    <source>
        <dbReference type="PROSITE" id="PS51379"/>
    </source>
</evidence>
<keyword evidence="7" id="KW-0677">Repeat</keyword>
<evidence type="ECO:0000256" key="10">
    <source>
        <dbReference type="ARBA" id="ARBA00023014"/>
    </source>
</evidence>
<dbReference type="PANTHER" id="PTHR42859:SF2">
    <property type="entry name" value="FERREDOXIN"/>
    <property type="match status" value="1"/>
</dbReference>
<comment type="function">
    <text evidence="2 12">Ferredoxins are iron-sulfur proteins that transfer electrons in a wide variety of metabolic reactions.</text>
</comment>
<feature type="compositionally biased region" description="Basic and acidic residues" evidence="13">
    <location>
        <begin position="96"/>
        <end position="105"/>
    </location>
</feature>
<dbReference type="Gene3D" id="3.30.70.20">
    <property type="match status" value="1"/>
</dbReference>
<evidence type="ECO:0000313" key="15">
    <source>
        <dbReference type="EMBL" id="SEB38356.1"/>
    </source>
</evidence>
<dbReference type="InterPro" id="IPR000813">
    <property type="entry name" value="7Fe_ferredoxin"/>
</dbReference>
<dbReference type="NCBIfam" id="NF045480">
    <property type="entry name" value="FdxA_Actino"/>
    <property type="match status" value="1"/>
</dbReference>
<dbReference type="GO" id="GO:0051538">
    <property type="term" value="F:3 iron, 4 sulfur cluster binding"/>
    <property type="evidence" value="ECO:0007669"/>
    <property type="project" value="UniProtKB-UniRule"/>
</dbReference>
<dbReference type="GO" id="GO:0009055">
    <property type="term" value="F:electron transfer activity"/>
    <property type="evidence" value="ECO:0007669"/>
    <property type="project" value="UniProtKB-UniRule"/>
</dbReference>
<dbReference type="EMBL" id="FNTL01000002">
    <property type="protein sequence ID" value="SEB38356.1"/>
    <property type="molecule type" value="Genomic_DNA"/>
</dbReference>
<keyword evidence="9 12" id="KW-0408">Iron</keyword>
<keyword evidence="10 12" id="KW-0411">Iron-sulfur</keyword>
<dbReference type="Pfam" id="PF00037">
    <property type="entry name" value="Fer4"/>
    <property type="match status" value="1"/>
</dbReference>
<keyword evidence="4 12" id="KW-0813">Transport</keyword>
<accession>A0A1H4IXM4</accession>
<dbReference type="Proteomes" id="UP000183407">
    <property type="component" value="Unassembled WGS sequence"/>
</dbReference>
<organism evidence="15 16">
    <name type="scientific">Rhodococcus jostii</name>
    <dbReference type="NCBI Taxonomy" id="132919"/>
    <lineage>
        <taxon>Bacteria</taxon>
        <taxon>Bacillati</taxon>
        <taxon>Actinomycetota</taxon>
        <taxon>Actinomycetes</taxon>
        <taxon>Mycobacteriales</taxon>
        <taxon>Nocardiaceae</taxon>
        <taxon>Rhodococcus</taxon>
    </lineage>
</organism>
<dbReference type="GO" id="GO:0046872">
    <property type="term" value="F:metal ion binding"/>
    <property type="evidence" value="ECO:0007669"/>
    <property type="project" value="UniProtKB-UniRule"/>
</dbReference>
<dbReference type="GO" id="GO:0051539">
    <property type="term" value="F:4 iron, 4 sulfur cluster binding"/>
    <property type="evidence" value="ECO:0007669"/>
    <property type="project" value="UniProtKB-UniRule"/>
</dbReference>